<evidence type="ECO:0000256" key="4">
    <source>
        <dbReference type="SAM" id="SignalP"/>
    </source>
</evidence>
<feature type="domain" description="Laminin G" evidence="5">
    <location>
        <begin position="495"/>
        <end position="621"/>
    </location>
</feature>
<dbReference type="CDD" id="cd00110">
    <property type="entry name" value="LamG"/>
    <property type="match status" value="1"/>
</dbReference>
<keyword evidence="8" id="KW-1185">Reference proteome</keyword>
<dbReference type="InterPro" id="IPR006558">
    <property type="entry name" value="LamG-like"/>
</dbReference>
<dbReference type="SUPFAM" id="SSF56300">
    <property type="entry name" value="Metallo-dependent phosphatases"/>
    <property type="match status" value="1"/>
</dbReference>
<evidence type="ECO:0000259" key="5">
    <source>
        <dbReference type="SMART" id="SM00282"/>
    </source>
</evidence>
<dbReference type="SMART" id="SM00560">
    <property type="entry name" value="LamGL"/>
    <property type="match status" value="1"/>
</dbReference>
<dbReference type="OrthoDB" id="235808at2"/>
<keyword evidence="1 4" id="KW-0732">Signal</keyword>
<dbReference type="PANTHER" id="PTHR16509:SF1">
    <property type="entry name" value="MANGANESE-DEPENDENT ADP-RIBOSE_CDP-ALCOHOL DIPHOSPHATASE"/>
    <property type="match status" value="1"/>
</dbReference>
<dbReference type="KEGG" id="rml:FF011L_52080"/>
<dbReference type="GO" id="GO:0016787">
    <property type="term" value="F:hydrolase activity"/>
    <property type="evidence" value="ECO:0007669"/>
    <property type="project" value="InterPro"/>
</dbReference>
<dbReference type="InterPro" id="IPR001791">
    <property type="entry name" value="Laminin_G"/>
</dbReference>
<dbReference type="EMBL" id="CP036262">
    <property type="protein sequence ID" value="QDS96398.1"/>
    <property type="molecule type" value="Genomic_DNA"/>
</dbReference>
<dbReference type="InterPro" id="IPR029052">
    <property type="entry name" value="Metallo-depent_PP-like"/>
</dbReference>
<dbReference type="Pfam" id="PF13385">
    <property type="entry name" value="Laminin_G_3"/>
    <property type="match status" value="1"/>
</dbReference>
<keyword evidence="2" id="KW-1015">Disulfide bond</keyword>
<evidence type="ECO:0000313" key="7">
    <source>
        <dbReference type="EMBL" id="QDS96398.1"/>
    </source>
</evidence>
<dbReference type="SMART" id="SM00282">
    <property type="entry name" value="LamG"/>
    <property type="match status" value="1"/>
</dbReference>
<organism evidence="7 8">
    <name type="scientific">Roseimaritima multifibrata</name>
    <dbReference type="NCBI Taxonomy" id="1930274"/>
    <lineage>
        <taxon>Bacteria</taxon>
        <taxon>Pseudomonadati</taxon>
        <taxon>Planctomycetota</taxon>
        <taxon>Planctomycetia</taxon>
        <taxon>Pirellulales</taxon>
        <taxon>Pirellulaceae</taxon>
        <taxon>Roseimaritima</taxon>
    </lineage>
</organism>
<evidence type="ECO:0000256" key="3">
    <source>
        <dbReference type="SAM" id="MobiDB-lite"/>
    </source>
</evidence>
<evidence type="ECO:0000256" key="2">
    <source>
        <dbReference type="ARBA" id="ARBA00023157"/>
    </source>
</evidence>
<dbReference type="Pfam" id="PF00149">
    <property type="entry name" value="Metallophos"/>
    <property type="match status" value="1"/>
</dbReference>
<accession>A0A517MND2</accession>
<protein>
    <submittedName>
        <fullName evidence="7">Calcineurin-like phosphoesterase</fullName>
    </submittedName>
</protein>
<dbReference type="InterPro" id="IPR004843">
    <property type="entry name" value="Calcineurin-like_PHP"/>
</dbReference>
<dbReference type="RefSeq" id="WP_145354548.1">
    <property type="nucleotide sequence ID" value="NZ_CP036262.1"/>
</dbReference>
<sequence precursor="true">MRFISLASACICLLLIPTAVKAHDPPGGPAGAHSHPHADANGHSHDHPHPPQTAPFTTRPDTRVLPLAKDEQVFHFAIYGDRTGGVPAGLKVLEQAVKDTNLLDPDLVMTVGDLVQGYNTTEEWMPQMTEFKEIMGKLKMQWFPVAGNHDVYYRGPAPIPEGQHEKSYEKHFGPLWYSFQHKNAGFIVLYSDEGDRETNRKGFNAGELQTMSPEQLEFLQQALESLSGLDHVFVFLHHPRWIGGGYTGGNWDKVHEKLKTAGNVSAVFAGHIHHMRYDGEKDDIAYYTLATTGGNLSADIPDAGYLHHMNIVTVRPDTISVAALPIGAVIDPKEFTPEFTKQIGLARSVRPIEKKNDVLLSLDGTATGTVIFQLKNPSDRPVEGTASLVAGSSWSTSLDHQHFEIAAGQEIEFPVQLRRIAGSDFDVTLPQIQIELEMVGESSRVKLPATMTPIKLRMAGVPADYFTNQNNLCLDVRNEKSVARIDSSELKLPNGPMTLEAWVRPTQSEGHRGLIAKTEISEFALFMDEGVPQFDIHLNGKYVSAEAKSRLPLNEWSHVAGVYDGENVVLFVDGKKVASKKGTGKRKTNRLPLYVGADTDRGGQPSRSFIGLIDEMRLSSAAVYSDDFQPAKRLEPTDSTRILLHFDRSVGPFILDHSSNASTATLGRSAKLVPVPK</sequence>
<dbReference type="AlphaFoldDB" id="A0A517MND2"/>
<dbReference type="PANTHER" id="PTHR16509">
    <property type="match status" value="1"/>
</dbReference>
<gene>
    <name evidence="7" type="ORF">FF011L_52080</name>
</gene>
<feature type="chain" id="PRO_5022032494" evidence="4">
    <location>
        <begin position="23"/>
        <end position="677"/>
    </location>
</feature>
<dbReference type="Proteomes" id="UP000320672">
    <property type="component" value="Chromosome"/>
</dbReference>
<feature type="signal peptide" evidence="4">
    <location>
        <begin position="1"/>
        <end position="22"/>
    </location>
</feature>
<feature type="domain" description="LamG-like jellyroll fold" evidence="6">
    <location>
        <begin position="495"/>
        <end position="626"/>
    </location>
</feature>
<reference evidence="7 8" key="1">
    <citation type="submission" date="2019-02" db="EMBL/GenBank/DDBJ databases">
        <title>Deep-cultivation of Planctomycetes and their phenomic and genomic characterization uncovers novel biology.</title>
        <authorList>
            <person name="Wiegand S."/>
            <person name="Jogler M."/>
            <person name="Boedeker C."/>
            <person name="Pinto D."/>
            <person name="Vollmers J."/>
            <person name="Rivas-Marin E."/>
            <person name="Kohn T."/>
            <person name="Peeters S.H."/>
            <person name="Heuer A."/>
            <person name="Rast P."/>
            <person name="Oberbeckmann S."/>
            <person name="Bunk B."/>
            <person name="Jeske O."/>
            <person name="Meyerdierks A."/>
            <person name="Storesund J.E."/>
            <person name="Kallscheuer N."/>
            <person name="Luecker S."/>
            <person name="Lage O.M."/>
            <person name="Pohl T."/>
            <person name="Merkel B.J."/>
            <person name="Hornburger P."/>
            <person name="Mueller R.-W."/>
            <person name="Bruemmer F."/>
            <person name="Labrenz M."/>
            <person name="Spormann A.M."/>
            <person name="Op den Camp H."/>
            <person name="Overmann J."/>
            <person name="Amann R."/>
            <person name="Jetten M.S.M."/>
            <person name="Mascher T."/>
            <person name="Medema M.H."/>
            <person name="Devos D.P."/>
            <person name="Kaster A.-K."/>
            <person name="Ovreas L."/>
            <person name="Rohde M."/>
            <person name="Galperin M.Y."/>
            <person name="Jogler C."/>
        </authorList>
    </citation>
    <scope>NUCLEOTIDE SEQUENCE [LARGE SCALE GENOMIC DNA]</scope>
    <source>
        <strain evidence="7 8">FF011L</strain>
    </source>
</reference>
<evidence type="ECO:0000259" key="6">
    <source>
        <dbReference type="SMART" id="SM00560"/>
    </source>
</evidence>
<name>A0A517MND2_9BACT</name>
<dbReference type="InterPro" id="IPR013320">
    <property type="entry name" value="ConA-like_dom_sf"/>
</dbReference>
<evidence type="ECO:0000313" key="8">
    <source>
        <dbReference type="Proteomes" id="UP000320672"/>
    </source>
</evidence>
<feature type="compositionally biased region" description="Basic and acidic residues" evidence="3">
    <location>
        <begin position="36"/>
        <end position="49"/>
    </location>
</feature>
<proteinExistence type="predicted"/>
<dbReference type="SUPFAM" id="SSF49899">
    <property type="entry name" value="Concanavalin A-like lectins/glucanases"/>
    <property type="match status" value="1"/>
</dbReference>
<evidence type="ECO:0000256" key="1">
    <source>
        <dbReference type="ARBA" id="ARBA00022729"/>
    </source>
</evidence>
<feature type="region of interest" description="Disordered" evidence="3">
    <location>
        <begin position="25"/>
        <end position="60"/>
    </location>
</feature>
<dbReference type="Gene3D" id="3.60.21.10">
    <property type="match status" value="1"/>
</dbReference>
<dbReference type="Gene3D" id="2.60.120.200">
    <property type="match status" value="1"/>
</dbReference>